<evidence type="ECO:0000313" key="4">
    <source>
        <dbReference type="EMBL" id="QTX32368.1"/>
    </source>
</evidence>
<feature type="domain" description="PBP" evidence="3">
    <location>
        <begin position="25"/>
        <end position="278"/>
    </location>
</feature>
<dbReference type="PANTHER" id="PTHR30570:SF1">
    <property type="entry name" value="PHOSPHATE-BINDING PROTEIN PSTS"/>
    <property type="match status" value="1"/>
</dbReference>
<gene>
    <name evidence="4" type="ORF">KAR29_13895</name>
</gene>
<dbReference type="RefSeq" id="WP_274373598.1">
    <property type="nucleotide sequence ID" value="NZ_CP072943.1"/>
</dbReference>
<evidence type="ECO:0000313" key="5">
    <source>
        <dbReference type="Proteomes" id="UP000671879"/>
    </source>
</evidence>
<dbReference type="Pfam" id="PF12849">
    <property type="entry name" value="PBP_like_2"/>
    <property type="match status" value="1"/>
</dbReference>
<feature type="chain" id="PRO_5040244490" evidence="2">
    <location>
        <begin position="29"/>
        <end position="436"/>
    </location>
</feature>
<dbReference type="NCBIfam" id="TIGR04564">
    <property type="entry name" value="Synergist_CTERM"/>
    <property type="match status" value="1"/>
</dbReference>
<dbReference type="PANTHER" id="PTHR30570">
    <property type="entry name" value="PERIPLASMIC PHOSPHATE BINDING COMPONENT OF PHOSPHATE ABC TRANSPORTER"/>
    <property type="match status" value="1"/>
</dbReference>
<sequence>MIGTFSSGFRRLVLSVFCLSLLAAAAFSATTVRVQGSMVTEKYSLALKESYSAAHPDVAVDVATVGKDGGLINLAAGSADIVNSTLALADQDREEVLEAIEAAEEAGVVFTELPTTIDPVIFCVNPDNPVRNLTFDALRDIYTGVVTNWSEVGGEDREIVVWISDYDSDSKMHVVSRDLLAGRAQAPGARVDAKGKNMLTEVSNDVAAIGYDSRFYCLADLRDNPAKKFVMVDVGPSDDPAPSAPSRKFPVARHLWTVYREDISDEALGFLLYSLSPEGQKITASNDMVPTLGAIETLEVTWWDGRAYLPLLTVDEALGGAMEASCAMPGEKTLYVRNNSRYDGLALRCVAADGTEKALDVRGTFLDGDFADRSLPMGEVTEIGLPDLAAGDRLHFTFNGQPVTLTFTGEGSSGCNGFGPLSLILLLPLLILRRPF</sequence>
<evidence type="ECO:0000259" key="3">
    <source>
        <dbReference type="Pfam" id="PF12849"/>
    </source>
</evidence>
<reference evidence="5" key="1">
    <citation type="submission" date="2021-04" db="EMBL/GenBank/DDBJ databases">
        <title>A novel Synergistetes isolate from a pyrite-forming mixed culture.</title>
        <authorList>
            <person name="Bunk B."/>
            <person name="Sproer C."/>
            <person name="Spring S."/>
            <person name="Pester M."/>
        </authorList>
    </citation>
    <scope>NUCLEOTIDE SEQUENCE [LARGE SCALE GENOMIC DNA]</scope>
    <source>
        <strain evidence="5">J.5.4.2-T.3.5.2</strain>
    </source>
</reference>
<dbReference type="EMBL" id="CP072943">
    <property type="protein sequence ID" value="QTX32368.1"/>
    <property type="molecule type" value="Genomic_DNA"/>
</dbReference>
<dbReference type="Proteomes" id="UP000671879">
    <property type="component" value="Chromosome"/>
</dbReference>
<organism evidence="4 5">
    <name type="scientific">Aminithiophilus ramosus</name>
    <dbReference type="NCBI Taxonomy" id="3029084"/>
    <lineage>
        <taxon>Bacteria</taxon>
        <taxon>Thermotogati</taxon>
        <taxon>Synergistota</taxon>
        <taxon>Synergistia</taxon>
        <taxon>Synergistales</taxon>
        <taxon>Aminithiophilaceae</taxon>
        <taxon>Aminithiophilus</taxon>
    </lineage>
</organism>
<evidence type="ECO:0000256" key="2">
    <source>
        <dbReference type="SAM" id="SignalP"/>
    </source>
</evidence>
<accession>A0A9Q7AN43</accession>
<proteinExistence type="predicted"/>
<dbReference type="Gene3D" id="3.40.190.10">
    <property type="entry name" value="Periplasmic binding protein-like II"/>
    <property type="match status" value="2"/>
</dbReference>
<keyword evidence="5" id="KW-1185">Reference proteome</keyword>
<protein>
    <submittedName>
        <fullName evidence="4">Substrate-binding domain-containing protein</fullName>
    </submittedName>
</protein>
<dbReference type="AlphaFoldDB" id="A0A9Q7AN43"/>
<feature type="signal peptide" evidence="2">
    <location>
        <begin position="1"/>
        <end position="28"/>
    </location>
</feature>
<dbReference type="SUPFAM" id="SSF53850">
    <property type="entry name" value="Periplasmic binding protein-like II"/>
    <property type="match status" value="1"/>
</dbReference>
<dbReference type="InterPro" id="IPR030821">
    <property type="entry name" value="Synergist_CTERM"/>
</dbReference>
<dbReference type="KEGG" id="aram:KAR29_13895"/>
<name>A0A9Q7AN43_9BACT</name>
<evidence type="ECO:0000256" key="1">
    <source>
        <dbReference type="ARBA" id="ARBA00022729"/>
    </source>
</evidence>
<dbReference type="InterPro" id="IPR050811">
    <property type="entry name" value="Phosphate_ABC_transporter"/>
</dbReference>
<dbReference type="InterPro" id="IPR024370">
    <property type="entry name" value="PBP_domain"/>
</dbReference>
<keyword evidence="1 2" id="KW-0732">Signal</keyword>